<evidence type="ECO:0000256" key="2">
    <source>
        <dbReference type="SAM" id="Phobius"/>
    </source>
</evidence>
<dbReference type="AlphaFoldDB" id="F2RFM3"/>
<proteinExistence type="predicted"/>
<dbReference type="STRING" id="953739.SVEN_3889"/>
<reference evidence="3 4" key="1">
    <citation type="journal article" date="2011" name="BMC Genomics">
        <title>Genome-wide analysis of the role of GlnR in Streptomyces venezuelae provides new insights into global nitrogen regulation in actinomycetes.</title>
        <authorList>
            <person name="Pullan S.T."/>
            <person name="Bibb M.J."/>
            <person name="Merrick M."/>
        </authorList>
    </citation>
    <scope>NUCLEOTIDE SEQUENCE [LARGE SCALE GENOMIC DNA]</scope>
    <source>
        <strain evidence="3">ATCC 10712</strain>
    </source>
</reference>
<protein>
    <submittedName>
        <fullName evidence="3">Putative integral membrane protein</fullName>
    </submittedName>
</protein>
<sequence>MGPPTGSIVRHPAHPAADAAPRVQQRQSLPGVTLRDTQSDHTLLCIETGHTTAGQGGQVGQMCGDRVKRAVKPSHASGFISEDRAMTHAVRQGRLTTHTGAVSYMYLAAEKGDITTIIGGIAPNWGPFGSLGNEAKVMIEVVMAVAILLCLGIAIWGAAKQRIGATALRDTFSAEQGKGLIVAGLTGVFIIGSLGTLFTIVYGMAV</sequence>
<keyword evidence="2" id="KW-0472">Membrane</keyword>
<keyword evidence="4" id="KW-1185">Reference proteome</keyword>
<feature type="region of interest" description="Disordered" evidence="1">
    <location>
        <begin position="1"/>
        <end position="35"/>
    </location>
</feature>
<keyword evidence="2" id="KW-1133">Transmembrane helix</keyword>
<dbReference type="HOGENOM" id="CLU_1331340_0_0_11"/>
<keyword evidence="2" id="KW-0812">Transmembrane</keyword>
<evidence type="ECO:0000313" key="3">
    <source>
        <dbReference type="EMBL" id="CCA57175.1"/>
    </source>
</evidence>
<dbReference type="KEGG" id="sve:SVEN_3889"/>
<feature type="transmembrane region" description="Helical" evidence="2">
    <location>
        <begin position="137"/>
        <end position="159"/>
    </location>
</feature>
<evidence type="ECO:0000256" key="1">
    <source>
        <dbReference type="SAM" id="MobiDB-lite"/>
    </source>
</evidence>
<evidence type="ECO:0000313" key="4">
    <source>
        <dbReference type="Proteomes" id="UP000006854"/>
    </source>
</evidence>
<name>F2RFM3_STRVP</name>
<dbReference type="PATRIC" id="fig|953739.5.peg.6390"/>
<accession>F2RFM3</accession>
<dbReference type="Proteomes" id="UP000006854">
    <property type="component" value="Chromosome"/>
</dbReference>
<feature type="transmembrane region" description="Helical" evidence="2">
    <location>
        <begin position="180"/>
        <end position="205"/>
    </location>
</feature>
<organism evidence="3 4">
    <name type="scientific">Streptomyces venezuelae (strain ATCC 10712 / CBS 650.69 / DSM 40230 / JCM 4526 / NBRC 13096 / PD 04745)</name>
    <dbReference type="NCBI Taxonomy" id="953739"/>
    <lineage>
        <taxon>Bacteria</taxon>
        <taxon>Bacillati</taxon>
        <taxon>Actinomycetota</taxon>
        <taxon>Actinomycetes</taxon>
        <taxon>Kitasatosporales</taxon>
        <taxon>Streptomycetaceae</taxon>
        <taxon>Streptomyces</taxon>
    </lineage>
</organism>
<dbReference type="eggNOG" id="ENOG5033XVZ">
    <property type="taxonomic scope" value="Bacteria"/>
</dbReference>
<gene>
    <name evidence="3" type="ordered locus">SVEN_3889</name>
</gene>
<dbReference type="EMBL" id="FR845719">
    <property type="protein sequence ID" value="CCA57175.1"/>
    <property type="molecule type" value="Genomic_DNA"/>
</dbReference>